<sequence>MSRLYAVVLLVSVFVGGGIALPSHPLSPVPRSDLETVVGTYNAGSSLLDKRQATTIDYGCTYAPGEQDATRRAAAEKIAKYLEDISIKGTRCGLDKKQIYYNLLSVDGYEANLYFTGRISQTTAASYSCKDIATEIRNLQQRCKDTSGGADSILEWTWLLNCISTPTFSSSPPQPYTEGGVGLEFRKSDFASPNHPQKKLL</sequence>
<organism evidence="2 3">
    <name type="scientific">Lophiotrema nucula</name>
    <dbReference type="NCBI Taxonomy" id="690887"/>
    <lineage>
        <taxon>Eukaryota</taxon>
        <taxon>Fungi</taxon>
        <taxon>Dikarya</taxon>
        <taxon>Ascomycota</taxon>
        <taxon>Pezizomycotina</taxon>
        <taxon>Dothideomycetes</taxon>
        <taxon>Pleosporomycetidae</taxon>
        <taxon>Pleosporales</taxon>
        <taxon>Lophiotremataceae</taxon>
        <taxon>Lophiotrema</taxon>
    </lineage>
</organism>
<feature type="signal peptide" evidence="1">
    <location>
        <begin position="1"/>
        <end position="20"/>
    </location>
</feature>
<evidence type="ECO:0000256" key="1">
    <source>
        <dbReference type="SAM" id="SignalP"/>
    </source>
</evidence>
<accession>A0A6A5ZLB6</accession>
<evidence type="ECO:0000313" key="3">
    <source>
        <dbReference type="Proteomes" id="UP000799770"/>
    </source>
</evidence>
<dbReference type="OrthoDB" id="3731392at2759"/>
<feature type="chain" id="PRO_5025559992" evidence="1">
    <location>
        <begin position="21"/>
        <end position="201"/>
    </location>
</feature>
<evidence type="ECO:0000313" key="2">
    <source>
        <dbReference type="EMBL" id="KAF2119248.1"/>
    </source>
</evidence>
<reference evidence="2" key="1">
    <citation type="journal article" date="2020" name="Stud. Mycol.">
        <title>101 Dothideomycetes genomes: a test case for predicting lifestyles and emergence of pathogens.</title>
        <authorList>
            <person name="Haridas S."/>
            <person name="Albert R."/>
            <person name="Binder M."/>
            <person name="Bloem J."/>
            <person name="Labutti K."/>
            <person name="Salamov A."/>
            <person name="Andreopoulos B."/>
            <person name="Baker S."/>
            <person name="Barry K."/>
            <person name="Bills G."/>
            <person name="Bluhm B."/>
            <person name="Cannon C."/>
            <person name="Castanera R."/>
            <person name="Culley D."/>
            <person name="Daum C."/>
            <person name="Ezra D."/>
            <person name="Gonzalez J."/>
            <person name="Henrissat B."/>
            <person name="Kuo A."/>
            <person name="Liang C."/>
            <person name="Lipzen A."/>
            <person name="Lutzoni F."/>
            <person name="Magnuson J."/>
            <person name="Mondo S."/>
            <person name="Nolan M."/>
            <person name="Ohm R."/>
            <person name="Pangilinan J."/>
            <person name="Park H.-J."/>
            <person name="Ramirez L."/>
            <person name="Alfaro M."/>
            <person name="Sun H."/>
            <person name="Tritt A."/>
            <person name="Yoshinaga Y."/>
            <person name="Zwiers L.-H."/>
            <person name="Turgeon B."/>
            <person name="Goodwin S."/>
            <person name="Spatafora J."/>
            <person name="Crous P."/>
            <person name="Grigoriev I."/>
        </authorList>
    </citation>
    <scope>NUCLEOTIDE SEQUENCE</scope>
    <source>
        <strain evidence="2">CBS 627.86</strain>
    </source>
</reference>
<name>A0A6A5ZLB6_9PLEO</name>
<dbReference type="EMBL" id="ML977315">
    <property type="protein sequence ID" value="KAF2119248.1"/>
    <property type="molecule type" value="Genomic_DNA"/>
</dbReference>
<keyword evidence="1" id="KW-0732">Signal</keyword>
<protein>
    <submittedName>
        <fullName evidence="2">Uncharacterized protein</fullName>
    </submittedName>
</protein>
<dbReference type="AlphaFoldDB" id="A0A6A5ZLB6"/>
<proteinExistence type="predicted"/>
<gene>
    <name evidence="2" type="ORF">BDV96DRAFT_341964</name>
</gene>
<dbReference type="Proteomes" id="UP000799770">
    <property type="component" value="Unassembled WGS sequence"/>
</dbReference>
<keyword evidence="3" id="KW-1185">Reference proteome</keyword>